<dbReference type="SUPFAM" id="SSF51182">
    <property type="entry name" value="RmlC-like cupins"/>
    <property type="match status" value="1"/>
</dbReference>
<evidence type="ECO:0000313" key="4">
    <source>
        <dbReference type="Proteomes" id="UP001058273"/>
    </source>
</evidence>
<evidence type="ECO:0000256" key="1">
    <source>
        <dbReference type="ARBA" id="ARBA00023125"/>
    </source>
</evidence>
<feature type="domain" description="HTH cro/C1-type" evidence="2">
    <location>
        <begin position="10"/>
        <end position="64"/>
    </location>
</feature>
<reference evidence="3" key="1">
    <citation type="submission" date="2022-08" db="EMBL/GenBank/DDBJ databases">
        <title>Genome sequence of Vagococcus luciliae DSM 112651.</title>
        <authorList>
            <person name="Juan G."/>
            <person name="Anja P."/>
            <person name="Rolf D."/>
            <person name="Kampfer P."/>
            <person name="Vilcinskas A."/>
        </authorList>
    </citation>
    <scope>NUCLEOTIDE SEQUENCE</scope>
    <source>
        <strain evidence="3">G314FT</strain>
    </source>
</reference>
<protein>
    <submittedName>
        <fullName evidence="3">HTH-type transcriptional regulator PuuR</fullName>
    </submittedName>
</protein>
<dbReference type="Gene3D" id="1.10.260.40">
    <property type="entry name" value="lambda repressor-like DNA-binding domains"/>
    <property type="match status" value="1"/>
</dbReference>
<dbReference type="CDD" id="cd00093">
    <property type="entry name" value="HTH_XRE"/>
    <property type="match status" value="1"/>
</dbReference>
<dbReference type="InterPro" id="IPR011051">
    <property type="entry name" value="RmlC_Cupin_sf"/>
</dbReference>
<evidence type="ECO:0000313" key="3">
    <source>
        <dbReference type="EMBL" id="UUV98102.1"/>
    </source>
</evidence>
<dbReference type="PANTHER" id="PTHR46797">
    <property type="entry name" value="HTH-TYPE TRANSCRIPTIONAL REGULATOR"/>
    <property type="match status" value="1"/>
</dbReference>
<keyword evidence="4" id="KW-1185">Reference proteome</keyword>
<dbReference type="PROSITE" id="PS50943">
    <property type="entry name" value="HTH_CROC1"/>
    <property type="match status" value="1"/>
</dbReference>
<dbReference type="SMART" id="SM00530">
    <property type="entry name" value="HTH_XRE"/>
    <property type="match status" value="1"/>
</dbReference>
<name>A0ABY5NWS7_9ENTE</name>
<dbReference type="SUPFAM" id="SSF47413">
    <property type="entry name" value="lambda repressor-like DNA-binding domains"/>
    <property type="match status" value="1"/>
</dbReference>
<reference evidence="3" key="2">
    <citation type="submission" date="2022-08" db="EMBL/GenBank/DDBJ databases">
        <authorList>
            <person name="Poehlein A."/>
            <person name="Guzman J."/>
            <person name="Daniel R."/>
            <person name="Vilcinskas A."/>
        </authorList>
    </citation>
    <scope>NUCLEOTIDE SEQUENCE</scope>
    <source>
        <strain evidence="3">G314FT</strain>
    </source>
</reference>
<sequence>MVIILIGQKIKNLRLQKNLTQEELGERTDLTKGYISQLERDLSSPSLETFFSILEVLGVSPKQFFDDKNQKQQVVYPKEEQTLHIDEDKGYEINWLVADSNENDMEPILLTLEKKGEYKEFEPSQSETFGYVLIGKICVTIGEDTYIAEQGESIYYQALSTHNISNAHNGTSQLLIVATNSYL</sequence>
<dbReference type="InterPro" id="IPR010982">
    <property type="entry name" value="Lambda_DNA-bd_dom_sf"/>
</dbReference>
<dbReference type="CDD" id="cd02209">
    <property type="entry name" value="cupin_XRE_C"/>
    <property type="match status" value="1"/>
</dbReference>
<dbReference type="Gene3D" id="2.60.120.10">
    <property type="entry name" value="Jelly Rolls"/>
    <property type="match status" value="1"/>
</dbReference>
<accession>A0ABY5NWS7</accession>
<dbReference type="InterPro" id="IPR050807">
    <property type="entry name" value="TransReg_Diox_bact_type"/>
</dbReference>
<proteinExistence type="predicted"/>
<organism evidence="3 4">
    <name type="scientific">Vagococcus luciliae</name>
    <dbReference type="NCBI Taxonomy" id="2920380"/>
    <lineage>
        <taxon>Bacteria</taxon>
        <taxon>Bacillati</taxon>
        <taxon>Bacillota</taxon>
        <taxon>Bacilli</taxon>
        <taxon>Lactobacillales</taxon>
        <taxon>Enterococcaceae</taxon>
        <taxon>Vagococcus</taxon>
    </lineage>
</organism>
<keyword evidence="1" id="KW-0238">DNA-binding</keyword>
<dbReference type="Pfam" id="PF01381">
    <property type="entry name" value="HTH_3"/>
    <property type="match status" value="1"/>
</dbReference>
<dbReference type="Pfam" id="PF07883">
    <property type="entry name" value="Cupin_2"/>
    <property type="match status" value="1"/>
</dbReference>
<dbReference type="EMBL" id="CP102451">
    <property type="protein sequence ID" value="UUV98102.1"/>
    <property type="molecule type" value="Genomic_DNA"/>
</dbReference>
<dbReference type="InterPro" id="IPR013096">
    <property type="entry name" value="Cupin_2"/>
</dbReference>
<dbReference type="PANTHER" id="PTHR46797:SF2">
    <property type="entry name" value="TRANSCRIPTIONAL REGULATOR"/>
    <property type="match status" value="1"/>
</dbReference>
<dbReference type="InterPro" id="IPR014710">
    <property type="entry name" value="RmlC-like_jellyroll"/>
</dbReference>
<gene>
    <name evidence="3" type="primary">puuR</name>
    <name evidence="3" type="ORF">G314FT_01930</name>
</gene>
<dbReference type="InterPro" id="IPR001387">
    <property type="entry name" value="Cro/C1-type_HTH"/>
</dbReference>
<evidence type="ECO:0000259" key="2">
    <source>
        <dbReference type="PROSITE" id="PS50943"/>
    </source>
</evidence>
<dbReference type="Proteomes" id="UP001058273">
    <property type="component" value="Chromosome"/>
</dbReference>